<keyword evidence="3" id="KW-0067">ATP-binding</keyword>
<dbReference type="CDD" id="cd16936">
    <property type="entry name" value="HATPase_RsbW-like"/>
    <property type="match status" value="1"/>
</dbReference>
<dbReference type="GO" id="GO:0005524">
    <property type="term" value="F:ATP binding"/>
    <property type="evidence" value="ECO:0007669"/>
    <property type="project" value="UniProtKB-KW"/>
</dbReference>
<dbReference type="KEGG" id="ssyi:EKG83_33125"/>
<dbReference type="Pfam" id="PF13581">
    <property type="entry name" value="HATPase_c_2"/>
    <property type="match status" value="1"/>
</dbReference>
<dbReference type="AlphaFoldDB" id="A0A5Q0H6R8"/>
<evidence type="ECO:0000313" key="3">
    <source>
        <dbReference type="EMBL" id="QFZ21595.1"/>
    </source>
</evidence>
<organism evidence="3 4">
    <name type="scientific">Saccharothrix syringae</name>
    <name type="common">Nocardiopsis syringae</name>
    <dbReference type="NCBI Taxonomy" id="103733"/>
    <lineage>
        <taxon>Bacteria</taxon>
        <taxon>Bacillati</taxon>
        <taxon>Actinomycetota</taxon>
        <taxon>Actinomycetes</taxon>
        <taxon>Pseudonocardiales</taxon>
        <taxon>Pseudonocardiaceae</taxon>
        <taxon>Saccharothrix</taxon>
    </lineage>
</organism>
<evidence type="ECO:0000256" key="1">
    <source>
        <dbReference type="ARBA" id="ARBA00022527"/>
    </source>
</evidence>
<dbReference type="Proteomes" id="UP000325787">
    <property type="component" value="Chromosome"/>
</dbReference>
<protein>
    <submittedName>
        <fullName evidence="3">ATP-binding protein</fullName>
    </submittedName>
</protein>
<dbReference type="InterPro" id="IPR003594">
    <property type="entry name" value="HATPase_dom"/>
</dbReference>
<dbReference type="InterPro" id="IPR036890">
    <property type="entry name" value="HATPase_C_sf"/>
</dbReference>
<keyword evidence="4" id="KW-1185">Reference proteome</keyword>
<evidence type="ECO:0000313" key="4">
    <source>
        <dbReference type="Proteomes" id="UP000325787"/>
    </source>
</evidence>
<name>A0A5Q0H6R8_SACSY</name>
<evidence type="ECO:0000259" key="2">
    <source>
        <dbReference type="Pfam" id="PF13581"/>
    </source>
</evidence>
<dbReference type="EMBL" id="CP034550">
    <property type="protein sequence ID" value="QFZ21595.1"/>
    <property type="molecule type" value="Genomic_DNA"/>
</dbReference>
<keyword evidence="3" id="KW-0547">Nucleotide-binding</keyword>
<dbReference type="InterPro" id="IPR050267">
    <property type="entry name" value="Anti-sigma-factor_SerPK"/>
</dbReference>
<dbReference type="OrthoDB" id="3478628at2"/>
<feature type="domain" description="Histidine kinase/HSP90-like ATPase" evidence="2">
    <location>
        <begin position="21"/>
        <end position="127"/>
    </location>
</feature>
<dbReference type="RefSeq" id="WP_033434668.1">
    <property type="nucleotide sequence ID" value="NZ_CP034550.1"/>
</dbReference>
<keyword evidence="1" id="KW-0808">Transferase</keyword>
<dbReference type="PANTHER" id="PTHR35526">
    <property type="entry name" value="ANTI-SIGMA-F FACTOR RSBW-RELATED"/>
    <property type="match status" value="1"/>
</dbReference>
<proteinExistence type="predicted"/>
<dbReference type="PANTHER" id="PTHR35526:SF3">
    <property type="entry name" value="ANTI-SIGMA-F FACTOR RSBW"/>
    <property type="match status" value="1"/>
</dbReference>
<reference evidence="4" key="1">
    <citation type="journal article" date="2021" name="Curr. Microbiol.">
        <title>Complete genome of nocamycin-producing strain Saccharothrix syringae NRRL B-16468 reveals the biosynthetic potential for secondary metabolites.</title>
        <authorList>
            <person name="Mo X."/>
            <person name="Yang S."/>
        </authorList>
    </citation>
    <scope>NUCLEOTIDE SEQUENCE [LARGE SCALE GENOMIC DNA]</scope>
    <source>
        <strain evidence="4">ATCC 51364 / DSM 43886 / JCM 6844 / KCTC 9398 / NBRC 14523 / NRRL B-16468 / INA 2240</strain>
    </source>
</reference>
<dbReference type="SUPFAM" id="SSF55874">
    <property type="entry name" value="ATPase domain of HSP90 chaperone/DNA topoisomerase II/histidine kinase"/>
    <property type="match status" value="1"/>
</dbReference>
<dbReference type="Gene3D" id="3.30.565.10">
    <property type="entry name" value="Histidine kinase-like ATPase, C-terminal domain"/>
    <property type="match status" value="1"/>
</dbReference>
<keyword evidence="1" id="KW-0723">Serine/threonine-protein kinase</keyword>
<keyword evidence="1" id="KW-0418">Kinase</keyword>
<accession>A0A5Q0H6R8</accession>
<gene>
    <name evidence="3" type="ORF">EKG83_33125</name>
</gene>
<sequence>MPDEGDQPPPASLVVALAGPRPPALAEVRRQAVDFLPPLSDDKVNDVLLVVTELVSNAYDHGERALALRVTCGRQVIRVEVDDVSPRLPTLGRSSIGRYRGHGLLMVENLCKDWGVAQRDGHKTVWAVLIGDY</sequence>
<dbReference type="GO" id="GO:0004674">
    <property type="term" value="F:protein serine/threonine kinase activity"/>
    <property type="evidence" value="ECO:0007669"/>
    <property type="project" value="UniProtKB-KW"/>
</dbReference>